<feature type="domain" description="BTB" evidence="1">
    <location>
        <begin position="180"/>
        <end position="269"/>
    </location>
</feature>
<gene>
    <name evidence="2" type="ORF">D9619_009513</name>
</gene>
<dbReference type="PANTHER" id="PTHR22427:SF7">
    <property type="entry name" value="GH15728P"/>
    <property type="match status" value="1"/>
</dbReference>
<sequence>MAEETQDGNVSTASLQQWRRDIHESLRYARMRFGDVVWDYQEGDQLKKIWGHKAMILARAPPESRSWFDIDGIVTGKVVLSAADKMAPLQDLFNLEGRGRSVQQSDYQSTPGRLSTSSRLRSAATTMESLCHELQYLYTGINTRIRLADDRQHPVHAPVLQSVYTLQTNMLNMWAKRIECDMSLTIAEQYSISGAQDLQSPHPVFPCHRFVLASRSTYFSAALMGWLAHKTAIPVGAQVALTLPTPPFSPMSVYFTLGFIYSGTLKFGKRVFDLDGAFSIYRAADHLGIPTLRTEVEAVILSEMLHTSQSPPSYNSADPNSAVDVTQGNIFTESRDVQNNALENHSRSRLLGLFGPGWCTEEFAALQQDSRRAILDSFYSSLTMDNVVDLLRLAKYGFDVVDQIKGPSWASTIHSVLSAALKYLDSFLAENPGALLYLCSGSPDKLRWIFESFERTVALSPIFAAKIYVALIAMIINEMHIDGTHSSAAEAETTASIVLAAMGKQFQLTEVVHSTYSERENTGGHTRTYLAVVTGDDEGNLDLIDTNLIHVIEASTINGNPRQYIRGTSLHIEVCDPHTLKCHSKTRHFELVKVKIFADLGGATSAPTHVLRTGPEVLQGSADLLSVQSHNDSASYNEYAASLAIF</sequence>
<dbReference type="Gene3D" id="3.30.710.10">
    <property type="entry name" value="Potassium Channel Kv1.1, Chain A"/>
    <property type="match status" value="1"/>
</dbReference>
<dbReference type="AlphaFoldDB" id="A0A8H5BUN7"/>
<dbReference type="PANTHER" id="PTHR22427">
    <property type="entry name" value="GH15728P"/>
    <property type="match status" value="1"/>
</dbReference>
<dbReference type="CDD" id="cd18186">
    <property type="entry name" value="BTB_POZ_ZBTB_KLHL-like"/>
    <property type="match status" value="1"/>
</dbReference>
<dbReference type="Pfam" id="PF00651">
    <property type="entry name" value="BTB"/>
    <property type="match status" value="1"/>
</dbReference>
<evidence type="ECO:0000313" key="2">
    <source>
        <dbReference type="EMBL" id="KAF5329643.1"/>
    </source>
</evidence>
<evidence type="ECO:0000313" key="3">
    <source>
        <dbReference type="Proteomes" id="UP000567179"/>
    </source>
</evidence>
<dbReference type="PROSITE" id="PS50097">
    <property type="entry name" value="BTB"/>
    <property type="match status" value="1"/>
</dbReference>
<organism evidence="2 3">
    <name type="scientific">Psilocybe cf. subviscida</name>
    <dbReference type="NCBI Taxonomy" id="2480587"/>
    <lineage>
        <taxon>Eukaryota</taxon>
        <taxon>Fungi</taxon>
        <taxon>Dikarya</taxon>
        <taxon>Basidiomycota</taxon>
        <taxon>Agaricomycotina</taxon>
        <taxon>Agaricomycetes</taxon>
        <taxon>Agaricomycetidae</taxon>
        <taxon>Agaricales</taxon>
        <taxon>Agaricineae</taxon>
        <taxon>Strophariaceae</taxon>
        <taxon>Psilocybe</taxon>
    </lineage>
</organism>
<protein>
    <recommendedName>
        <fullName evidence="1">BTB domain-containing protein</fullName>
    </recommendedName>
</protein>
<dbReference type="OrthoDB" id="2130750at2759"/>
<reference evidence="2 3" key="1">
    <citation type="journal article" date="2020" name="ISME J.">
        <title>Uncovering the hidden diversity of litter-decomposition mechanisms in mushroom-forming fungi.</title>
        <authorList>
            <person name="Floudas D."/>
            <person name="Bentzer J."/>
            <person name="Ahren D."/>
            <person name="Johansson T."/>
            <person name="Persson P."/>
            <person name="Tunlid A."/>
        </authorList>
    </citation>
    <scope>NUCLEOTIDE SEQUENCE [LARGE SCALE GENOMIC DNA]</scope>
    <source>
        <strain evidence="2 3">CBS 101986</strain>
    </source>
</reference>
<evidence type="ECO:0000259" key="1">
    <source>
        <dbReference type="PROSITE" id="PS50097"/>
    </source>
</evidence>
<keyword evidence="3" id="KW-1185">Reference proteome</keyword>
<dbReference type="SUPFAM" id="SSF54695">
    <property type="entry name" value="POZ domain"/>
    <property type="match status" value="1"/>
</dbReference>
<accession>A0A8H5BUN7</accession>
<comment type="caution">
    <text evidence="2">The sequence shown here is derived from an EMBL/GenBank/DDBJ whole genome shotgun (WGS) entry which is preliminary data.</text>
</comment>
<dbReference type="Proteomes" id="UP000567179">
    <property type="component" value="Unassembled WGS sequence"/>
</dbReference>
<dbReference type="EMBL" id="JAACJJ010000002">
    <property type="protein sequence ID" value="KAF5329643.1"/>
    <property type="molecule type" value="Genomic_DNA"/>
</dbReference>
<dbReference type="InterPro" id="IPR000210">
    <property type="entry name" value="BTB/POZ_dom"/>
</dbReference>
<dbReference type="InterPro" id="IPR011333">
    <property type="entry name" value="SKP1/BTB/POZ_sf"/>
</dbReference>
<name>A0A8H5BUN7_9AGAR</name>
<proteinExistence type="predicted"/>